<keyword evidence="6" id="KW-1185">Reference proteome</keyword>
<protein>
    <submittedName>
        <fullName evidence="3">Tetratricopeptide (TPR) repeat protein</fullName>
    </submittedName>
</protein>
<comment type="caution">
    <text evidence="3">The sequence shown here is derived from an EMBL/GenBank/DDBJ whole genome shotgun (WGS) entry which is preliminary data.</text>
</comment>
<keyword evidence="2" id="KW-0732">Signal</keyword>
<organism evidence="3 5">
    <name type="scientific">Bradyrhizobium elkanii</name>
    <dbReference type="NCBI Taxonomy" id="29448"/>
    <lineage>
        <taxon>Bacteria</taxon>
        <taxon>Pseudomonadati</taxon>
        <taxon>Pseudomonadota</taxon>
        <taxon>Alphaproteobacteria</taxon>
        <taxon>Hyphomicrobiales</taxon>
        <taxon>Nitrobacteraceae</taxon>
        <taxon>Bradyrhizobium</taxon>
    </lineage>
</organism>
<feature type="compositionally biased region" description="Basic and acidic residues" evidence="1">
    <location>
        <begin position="321"/>
        <end position="349"/>
    </location>
</feature>
<sequence>MARTAAAGTWSLGRAWARTARLCLLAAAVALTTLAYPTAVRAEDPVPGEATFSAANGYARLVLKLKEDVESEVTTAGSIIVIRFSRPVDIPVEKLQDAVPDYVGAARRDPDGSAIRLSLARRVSINTMTAGERILIDFLPDSWTGPPPSLPQEVIRELAERARAAERLLRKQRAADAARKKPPVRVRALVQPTFVRFVFEVPDGVSVSSVLNEQKLTLSFNSVLTFDLADAKVAAPPNVASISARADTDTSAVDVSLIGDVDVHSFRDEKNYIVDVAFQQNEQQAAKPSLSSLLPTPRPKSKGAAAIAPVTSESIAQQARIEIKPEQSKAEPAKSEPAKSEPQRSEPLKSEQATGEQPAVAPAKTEQPRSELPDPELPKVAAAPAANAENAAAPIPPHEGGAGSVAEQNTAPVTDAPKPVPAVADAPAMEAPKAAAAPSPPAAEARAGGKPAVEAQRDSDGLRVTFSFPGATPAALFRRADTVWMVFDTAEAIDVDPVRAKAGSLISDVSRIALEKGQAVRFRLNRPQMPSLESDDRSRGVSWTLTFADRVQKPPLPLTVVRNISEPSLANVSVPLANPGQLHRLVDPDAGDTLWVVTAPPPTRGIIKRQDFVELSLLESIHGVVVHPNADDVKAEVGADKVMLGRPGGLTLSSADVAAERATAAVKPLFDPDEWRKNQSETFLKQLDGLIAAAASANAEQLPQARLDLADFYMARGMYQEAHGVANLILSESKRGSETASVVMVHAVASILIGHPAQGLKDLANPVIGNGYDSQLWKGLAFAREGKWAEAREKFKNAEFAVATLPPDLQRIVTMDSMKASLEVKDYAGAARRKSDLDVVGVPGELKPAVAVLRGRLAEALGQEKDALDAYRFAANSADRQAAAEGRLLETLLKQKRGEIGRDDVLKELELLSMLWRGDNIELKTLYVLSKIYAETARYADAFAVTRAATRLQPNAPESRQAQDAASALFVQLYLGPRGDEMSPIDALGTFYEYRELTPIGRRGDEMIRRLADRLVGVDLLDQAADLLQYQVDKRLEGAARAQVAARLAMVYLMNRKPDRAIAALRSTRIADLSGELRQQRLLLEARAQSDVGRHDLALDIISNITGREAIRLRSDIYWASRHWREASEQIELYYGDRWRDFTPLNPGEKADIIRAVVGYALAEDAIGLSRFREKYAPLMSGDADKLAFDSASKPVATSSAEFAQIARMAASVDTLDGFIREMKTRFPDATARAPLPDPVATGSVTDKPMAAPVSALPAIKGERRASAAQ</sequence>
<feature type="compositionally biased region" description="Low complexity" evidence="1">
    <location>
        <begin position="410"/>
        <end position="446"/>
    </location>
</feature>
<proteinExistence type="predicted"/>
<dbReference type="Gene3D" id="1.25.40.10">
    <property type="entry name" value="Tetratricopeptide repeat domain"/>
    <property type="match status" value="1"/>
</dbReference>
<reference evidence="4 6" key="2">
    <citation type="submission" date="2024-07" db="EMBL/GenBank/DDBJ databases">
        <title>Genomic Encyclopedia of Type Strains, Phase V (KMG-V): Genome sequencing to study the core and pangenomes of soil and plant-associated prokaryotes.</title>
        <authorList>
            <person name="Whitman W."/>
        </authorList>
    </citation>
    <scope>NUCLEOTIDE SEQUENCE [LARGE SCALE GENOMIC DNA]</scope>
    <source>
        <strain evidence="4 6">USDA 415</strain>
    </source>
</reference>
<dbReference type="EMBL" id="JBGBZA010000002">
    <property type="protein sequence ID" value="MEY9318489.1"/>
    <property type="molecule type" value="Genomic_DNA"/>
</dbReference>
<evidence type="ECO:0000256" key="1">
    <source>
        <dbReference type="SAM" id="MobiDB-lite"/>
    </source>
</evidence>
<evidence type="ECO:0000313" key="3">
    <source>
        <dbReference type="EMBL" id="MBP1295941.1"/>
    </source>
</evidence>
<reference evidence="3" key="1">
    <citation type="submission" date="2021-02" db="EMBL/GenBank/DDBJ databases">
        <title>Genomic Encyclopedia of Type Strains, Phase IV (KMG-V): Genome sequencing to study the core and pangenomes of soil and plant-associated prokaryotes.</title>
        <authorList>
            <person name="Whitman W."/>
        </authorList>
    </citation>
    <scope>NUCLEOTIDE SEQUENCE</scope>
    <source>
        <strain evidence="3">USDA 406</strain>
    </source>
</reference>
<dbReference type="Proteomes" id="UP001565471">
    <property type="component" value="Unassembled WGS sequence"/>
</dbReference>
<evidence type="ECO:0000313" key="5">
    <source>
        <dbReference type="Proteomes" id="UP000673383"/>
    </source>
</evidence>
<dbReference type="Proteomes" id="UP000673383">
    <property type="component" value="Unassembled WGS sequence"/>
</dbReference>
<feature type="region of interest" description="Disordered" evidence="1">
    <location>
        <begin position="391"/>
        <end position="456"/>
    </location>
</feature>
<gene>
    <name evidence="4" type="ORF">ABIF29_005288</name>
    <name evidence="3" type="ORF">JOH49_005694</name>
</gene>
<dbReference type="InterPro" id="IPR011990">
    <property type="entry name" value="TPR-like_helical_dom_sf"/>
</dbReference>
<dbReference type="RefSeq" id="WP_172647666.1">
    <property type="nucleotide sequence ID" value="NZ_CP126026.1"/>
</dbReference>
<feature type="signal peptide" evidence="2">
    <location>
        <begin position="1"/>
        <end position="42"/>
    </location>
</feature>
<dbReference type="AlphaFoldDB" id="A0A7Y8ULA6"/>
<feature type="region of interest" description="Disordered" evidence="1">
    <location>
        <begin position="1230"/>
        <end position="1270"/>
    </location>
</feature>
<evidence type="ECO:0000313" key="6">
    <source>
        <dbReference type="Proteomes" id="UP001565471"/>
    </source>
</evidence>
<evidence type="ECO:0000313" key="4">
    <source>
        <dbReference type="EMBL" id="MEY9318489.1"/>
    </source>
</evidence>
<feature type="compositionally biased region" description="Basic and acidic residues" evidence="1">
    <location>
        <begin position="1261"/>
        <end position="1270"/>
    </location>
</feature>
<feature type="chain" id="PRO_5044017324" evidence="2">
    <location>
        <begin position="43"/>
        <end position="1270"/>
    </location>
</feature>
<name>A0A7Y8ULA6_BRAEL</name>
<evidence type="ECO:0000256" key="2">
    <source>
        <dbReference type="SAM" id="SignalP"/>
    </source>
</evidence>
<feature type="region of interest" description="Disordered" evidence="1">
    <location>
        <begin position="284"/>
        <end position="376"/>
    </location>
</feature>
<accession>A0A7Y8ULA6</accession>
<dbReference type="EMBL" id="JAFICZ010000001">
    <property type="protein sequence ID" value="MBP1295941.1"/>
    <property type="molecule type" value="Genomic_DNA"/>
</dbReference>